<dbReference type="InterPro" id="IPR036424">
    <property type="entry name" value="UPP_synth-like_sf"/>
</dbReference>
<sequence length="239" mass="26866">MLDTTVSSIIPTHVGFIMDGNGRWAQKRALPRVAGHLEGLKACRRVIIAAAKQGIRYVTLYVFSTENWKRPAQEVSYLMGMLVSKIHGELNFYRTHDIRILVRGDISQLPQASREALEATIRETASAKGMTCVLAINYGGRDEIVRSIRDCLKTGRISCPEDVTEELISTSLTLPSVPDPDIVVRSAGEKRLSNFLLWQIAYAELAFYDKLWPDWDSEDVKKLCDDFASRTRRYGGLSV</sequence>
<dbReference type="eggNOG" id="COG0020">
    <property type="taxonomic scope" value="Bacteria"/>
</dbReference>
<keyword evidence="4" id="KW-1185">Reference proteome</keyword>
<reference evidence="4" key="1">
    <citation type="submission" date="2011-04" db="EMBL/GenBank/DDBJ databases">
        <title>The complete genome of Spirochaeta coccoides DSM 17374.</title>
        <authorList>
            <person name="Lucas S."/>
            <person name="Copeland A."/>
            <person name="Lapidus A."/>
            <person name="Bruce D."/>
            <person name="Goodwin L."/>
            <person name="Pitluck S."/>
            <person name="Peters L."/>
            <person name="Kyrpides N."/>
            <person name="Mavromatis K."/>
            <person name="Pagani I."/>
            <person name="Ivanova N."/>
            <person name="Ovchinnikova G."/>
            <person name="Lu M."/>
            <person name="Detter J.C."/>
            <person name="Tapia R."/>
            <person name="Han C."/>
            <person name="Land M."/>
            <person name="Hauser L."/>
            <person name="Markowitz V."/>
            <person name="Cheng J.-F."/>
            <person name="Hugenholtz P."/>
            <person name="Woyke T."/>
            <person name="Wu D."/>
            <person name="Spring S."/>
            <person name="Schroeder M."/>
            <person name="Brambilla E."/>
            <person name="Klenk H.-P."/>
            <person name="Eisen J.A."/>
        </authorList>
    </citation>
    <scope>NUCLEOTIDE SEQUENCE [LARGE SCALE GENOMIC DNA]</scope>
    <source>
        <strain evidence="4">ATCC BAA-1237 / DSM 17374 / SPN1</strain>
    </source>
</reference>
<name>F4GLE9_PARC1</name>
<feature type="active site" evidence="2">
    <location>
        <position position="19"/>
    </location>
</feature>
<feature type="binding site" evidence="2">
    <location>
        <position position="68"/>
    </location>
    <ligand>
        <name>substrate</name>
    </ligand>
</feature>
<feature type="binding site" evidence="2">
    <location>
        <begin position="191"/>
        <end position="193"/>
    </location>
    <ligand>
        <name>substrate</name>
    </ligand>
</feature>
<dbReference type="GO" id="GO:0016094">
    <property type="term" value="P:polyprenol biosynthetic process"/>
    <property type="evidence" value="ECO:0007669"/>
    <property type="project" value="TreeGrafter"/>
</dbReference>
<evidence type="ECO:0000313" key="3">
    <source>
        <dbReference type="EMBL" id="AEC01919.1"/>
    </source>
</evidence>
<feature type="binding site" evidence="2">
    <location>
        <begin position="64"/>
        <end position="66"/>
    </location>
    <ligand>
        <name>substrate</name>
    </ligand>
</feature>
<reference evidence="3 4" key="2">
    <citation type="journal article" date="2012" name="Stand. Genomic Sci.">
        <title>Complete genome sequence of the termite hindgut bacterium Spirochaeta coccoides type strain (SPN1(T)), reclassification in the genus Sphaerochaeta as Sphaerochaeta coccoides comb. nov. and emendations of the family Spirochaetaceae and the genus Sphaerochaeta.</title>
        <authorList>
            <person name="Abt B."/>
            <person name="Han C."/>
            <person name="Scheuner C."/>
            <person name="Lu M."/>
            <person name="Lapidus A."/>
            <person name="Nolan M."/>
            <person name="Lucas S."/>
            <person name="Hammon N."/>
            <person name="Deshpande S."/>
            <person name="Cheng J.F."/>
            <person name="Tapia R."/>
            <person name="Goodwin L.A."/>
            <person name="Pitluck S."/>
            <person name="Liolios K."/>
            <person name="Pagani I."/>
            <person name="Ivanova N."/>
            <person name="Mavromatis K."/>
            <person name="Mikhailova N."/>
            <person name="Huntemann M."/>
            <person name="Pati A."/>
            <person name="Chen A."/>
            <person name="Palaniappan K."/>
            <person name="Land M."/>
            <person name="Hauser L."/>
            <person name="Brambilla E.M."/>
            <person name="Rohde M."/>
            <person name="Spring S."/>
            <person name="Gronow S."/>
            <person name="Goker M."/>
            <person name="Woyke T."/>
            <person name="Bristow J."/>
            <person name="Eisen J.A."/>
            <person name="Markowitz V."/>
            <person name="Hugenholtz P."/>
            <person name="Kyrpides N.C."/>
            <person name="Klenk H.P."/>
            <person name="Detter J.C."/>
        </authorList>
    </citation>
    <scope>NUCLEOTIDE SEQUENCE [LARGE SCALE GENOMIC DNA]</scope>
    <source>
        <strain evidence="4">ATCC BAA-1237 / DSM 17374 / SPN1</strain>
    </source>
</reference>
<feature type="binding site" evidence="2">
    <location>
        <position position="204"/>
    </location>
    <ligand>
        <name>Mg(2+)</name>
        <dbReference type="ChEBI" id="CHEBI:18420"/>
    </ligand>
</feature>
<dbReference type="SUPFAM" id="SSF64005">
    <property type="entry name" value="Undecaprenyl diphosphate synthase"/>
    <property type="match status" value="1"/>
</dbReference>
<dbReference type="GO" id="GO:0000287">
    <property type="term" value="F:magnesium ion binding"/>
    <property type="evidence" value="ECO:0007669"/>
    <property type="project" value="UniProtKB-UniRule"/>
</dbReference>
<dbReference type="HOGENOM" id="CLU_038505_1_1_12"/>
<evidence type="ECO:0000256" key="2">
    <source>
        <dbReference type="HAMAP-Rule" id="MF_01139"/>
    </source>
</evidence>
<accession>F4GLE9</accession>
<protein>
    <recommendedName>
        <fullName evidence="2">Isoprenyl transferase</fullName>
        <ecNumber evidence="2">2.5.1.-</ecNumber>
    </recommendedName>
</protein>
<dbReference type="GO" id="GO:0045547">
    <property type="term" value="F:ditrans,polycis-polyprenyl diphosphate synthase [(2E,6E)-farnesyl diphosphate specific] activity"/>
    <property type="evidence" value="ECO:0007669"/>
    <property type="project" value="TreeGrafter"/>
</dbReference>
<feature type="active site" description="Proton acceptor" evidence="2">
    <location>
        <position position="67"/>
    </location>
</feature>
<dbReference type="NCBIfam" id="TIGR00055">
    <property type="entry name" value="uppS"/>
    <property type="match status" value="1"/>
</dbReference>
<comment type="cofactor">
    <cofactor evidence="2">
        <name>Mg(2+)</name>
        <dbReference type="ChEBI" id="CHEBI:18420"/>
    </cofactor>
    <text evidence="2">Binds 2 magnesium ions per subunit.</text>
</comment>
<keyword evidence="1 2" id="KW-0808">Transferase</keyword>
<comment type="similarity">
    <text evidence="2">Belongs to the UPP synthase family.</text>
</comment>
<dbReference type="HAMAP" id="MF_01139">
    <property type="entry name" value="ISPT"/>
    <property type="match status" value="1"/>
</dbReference>
<dbReference type="RefSeq" id="WP_013739315.1">
    <property type="nucleotide sequence ID" value="NC_015436.1"/>
</dbReference>
<gene>
    <name evidence="3" type="ordered locus">Spico_0693</name>
</gene>
<dbReference type="STRING" id="760011.Spico_0693"/>
<evidence type="ECO:0000313" key="4">
    <source>
        <dbReference type="Proteomes" id="UP000007939"/>
    </source>
</evidence>
<dbReference type="EMBL" id="CP002659">
    <property type="protein sequence ID" value="AEC01919.1"/>
    <property type="molecule type" value="Genomic_DNA"/>
</dbReference>
<evidence type="ECO:0000256" key="1">
    <source>
        <dbReference type="ARBA" id="ARBA00022679"/>
    </source>
</evidence>
<feature type="binding site" evidence="2">
    <location>
        <position position="32"/>
    </location>
    <ligand>
        <name>substrate</name>
    </ligand>
</feature>
<keyword evidence="2" id="KW-0460">Magnesium</keyword>
<comment type="subunit">
    <text evidence="2">Homodimer.</text>
</comment>
<dbReference type="InterPro" id="IPR001441">
    <property type="entry name" value="UPP_synth-like"/>
</dbReference>
<keyword evidence="2" id="KW-0479">Metal-binding</keyword>
<dbReference type="AlphaFoldDB" id="F4GLE9"/>
<proteinExistence type="inferred from homology"/>
<dbReference type="InterPro" id="IPR018520">
    <property type="entry name" value="UPP_synth-like_CS"/>
</dbReference>
<dbReference type="Pfam" id="PF01255">
    <property type="entry name" value="Prenyltransf"/>
    <property type="match status" value="1"/>
</dbReference>
<dbReference type="KEGG" id="scc:Spico_0693"/>
<dbReference type="PANTHER" id="PTHR10291">
    <property type="entry name" value="DEHYDRODOLICHYL DIPHOSPHATE SYNTHASE FAMILY MEMBER"/>
    <property type="match status" value="1"/>
</dbReference>
<feature type="binding site" evidence="2">
    <location>
        <position position="36"/>
    </location>
    <ligand>
        <name>substrate</name>
    </ligand>
</feature>
<dbReference type="PROSITE" id="PS01066">
    <property type="entry name" value="UPP_SYNTHASE"/>
    <property type="match status" value="1"/>
</dbReference>
<dbReference type="EC" id="2.5.1.-" evidence="2"/>
<dbReference type="Proteomes" id="UP000007939">
    <property type="component" value="Chromosome"/>
</dbReference>
<dbReference type="Gene3D" id="3.40.1180.10">
    <property type="entry name" value="Decaprenyl diphosphate synthase-like"/>
    <property type="match status" value="1"/>
</dbReference>
<feature type="binding site" evidence="2">
    <location>
        <position position="19"/>
    </location>
    <ligand>
        <name>Mg(2+)</name>
        <dbReference type="ChEBI" id="CHEBI:18420"/>
    </ligand>
</feature>
<feature type="binding site" evidence="2">
    <location>
        <begin position="20"/>
        <end position="23"/>
    </location>
    <ligand>
        <name>substrate</name>
    </ligand>
</feature>
<organism evidence="3 4">
    <name type="scientific">Parasphaerochaeta coccoides (strain ATCC BAA-1237 / DSM 17374 / SPN1)</name>
    <name type="common">Sphaerochaeta coccoides</name>
    <dbReference type="NCBI Taxonomy" id="760011"/>
    <lineage>
        <taxon>Bacteria</taxon>
        <taxon>Pseudomonadati</taxon>
        <taxon>Spirochaetota</taxon>
        <taxon>Spirochaetia</taxon>
        <taxon>Spirochaetales</taxon>
        <taxon>Sphaerochaetaceae</taxon>
        <taxon>Parasphaerochaeta</taxon>
    </lineage>
</organism>
<dbReference type="PANTHER" id="PTHR10291:SF0">
    <property type="entry name" value="DEHYDRODOLICHYL DIPHOSPHATE SYNTHASE 2"/>
    <property type="match status" value="1"/>
</dbReference>
<feature type="binding site" evidence="2">
    <location>
        <position position="185"/>
    </location>
    <ligand>
        <name>substrate</name>
    </ligand>
</feature>
<comment type="function">
    <text evidence="2">Catalyzes the condensation of isopentenyl diphosphate (IPP) with allylic pyrophosphates generating different type of terpenoids.</text>
</comment>
<feature type="binding site" evidence="2">
    <location>
        <position position="24"/>
    </location>
    <ligand>
        <name>substrate</name>
    </ligand>
</feature>
<dbReference type="CDD" id="cd00475">
    <property type="entry name" value="Cis_IPPS"/>
    <property type="match status" value="1"/>
</dbReference>
<feature type="binding site" evidence="2">
    <location>
        <position position="70"/>
    </location>
    <ligand>
        <name>substrate</name>
    </ligand>
</feature>